<gene>
    <name evidence="2" type="ORF">JK635_05155</name>
</gene>
<reference evidence="2 3" key="1">
    <citation type="submission" date="2021-01" db="EMBL/GenBank/DDBJ databases">
        <title>Genome public.</title>
        <authorList>
            <person name="Liu C."/>
            <person name="Sun Q."/>
        </authorList>
    </citation>
    <scope>NUCLEOTIDE SEQUENCE [LARGE SCALE GENOMIC DNA]</scope>
    <source>
        <strain evidence="2 3">YIM B02564</strain>
    </source>
</reference>
<keyword evidence="1" id="KW-0472">Membrane</keyword>
<organism evidence="2 3">
    <name type="scientific">Neobacillus paridis</name>
    <dbReference type="NCBI Taxonomy" id="2803862"/>
    <lineage>
        <taxon>Bacteria</taxon>
        <taxon>Bacillati</taxon>
        <taxon>Bacillota</taxon>
        <taxon>Bacilli</taxon>
        <taxon>Bacillales</taxon>
        <taxon>Bacillaceae</taxon>
        <taxon>Neobacillus</taxon>
    </lineage>
</organism>
<evidence type="ECO:0000313" key="3">
    <source>
        <dbReference type="Proteomes" id="UP000623967"/>
    </source>
</evidence>
<feature type="transmembrane region" description="Helical" evidence="1">
    <location>
        <begin position="62"/>
        <end position="83"/>
    </location>
</feature>
<feature type="transmembrane region" description="Helical" evidence="1">
    <location>
        <begin position="221"/>
        <end position="242"/>
    </location>
</feature>
<name>A0ABS1TNY9_9BACI</name>
<sequence length="250" mass="27282">MMSLTKVSLWEIVKRQYAYKLKAYIQVFMSMVIVQLIAILFSQGSSGMMASSGGLIDLELRYYSADTVVGFTILWGFITAILITTKAYRNDDFILVTNRLSSNLSNALFLLTASIVGGITSMLTTFLVKIIVFIFKSSFLIISPVNLAGVMDLLIGTGVTTLYILLFCAIGYMVGTLVQLSRAFAVVLPVIFVGGLILDGLRGQDGVIAALVKFFSMETSLVLFIVKVLVVAVLMFCGAFILSNKMEVKP</sequence>
<keyword evidence="3" id="KW-1185">Reference proteome</keyword>
<feature type="transmembrane region" description="Helical" evidence="1">
    <location>
        <begin position="183"/>
        <end position="201"/>
    </location>
</feature>
<dbReference type="EMBL" id="JAESWB010000045">
    <property type="protein sequence ID" value="MBL4951630.1"/>
    <property type="molecule type" value="Genomic_DNA"/>
</dbReference>
<accession>A0ABS1TNY9</accession>
<keyword evidence="1" id="KW-1133">Transmembrane helix</keyword>
<keyword evidence="1" id="KW-0812">Transmembrane</keyword>
<evidence type="ECO:0000313" key="2">
    <source>
        <dbReference type="EMBL" id="MBL4951630.1"/>
    </source>
</evidence>
<feature type="transmembrane region" description="Helical" evidence="1">
    <location>
        <begin position="104"/>
        <end position="135"/>
    </location>
</feature>
<protein>
    <recommendedName>
        <fullName evidence="4">ABC transporter permease</fullName>
    </recommendedName>
</protein>
<dbReference type="Proteomes" id="UP000623967">
    <property type="component" value="Unassembled WGS sequence"/>
</dbReference>
<evidence type="ECO:0008006" key="4">
    <source>
        <dbReference type="Google" id="ProtNLM"/>
    </source>
</evidence>
<feature type="transmembrane region" description="Helical" evidence="1">
    <location>
        <begin position="147"/>
        <end position="171"/>
    </location>
</feature>
<comment type="caution">
    <text evidence="2">The sequence shown here is derived from an EMBL/GenBank/DDBJ whole genome shotgun (WGS) entry which is preliminary data.</text>
</comment>
<evidence type="ECO:0000256" key="1">
    <source>
        <dbReference type="SAM" id="Phobius"/>
    </source>
</evidence>
<feature type="transmembrane region" description="Helical" evidence="1">
    <location>
        <begin position="21"/>
        <end position="42"/>
    </location>
</feature>
<dbReference type="RefSeq" id="WP_202652913.1">
    <property type="nucleotide sequence ID" value="NZ_JAESWB010000045.1"/>
</dbReference>
<proteinExistence type="predicted"/>